<accession>A0A382XCE4</accession>
<dbReference type="AlphaFoldDB" id="A0A382XCE4"/>
<name>A0A382XCE4_9ZZZZ</name>
<reference evidence="2" key="1">
    <citation type="submission" date="2018-05" db="EMBL/GenBank/DDBJ databases">
        <authorList>
            <person name="Lanie J.A."/>
            <person name="Ng W.-L."/>
            <person name="Kazmierczak K.M."/>
            <person name="Andrzejewski T.M."/>
            <person name="Davidsen T.M."/>
            <person name="Wayne K.J."/>
            <person name="Tettelin H."/>
            <person name="Glass J.I."/>
            <person name="Rusch D."/>
            <person name="Podicherti R."/>
            <person name="Tsui H.-C.T."/>
            <person name="Winkler M.E."/>
        </authorList>
    </citation>
    <scope>NUCLEOTIDE SEQUENCE</scope>
</reference>
<sequence>MDVIFSIYSMNNYIKYFSSLFFTISLCLSDSGYNTIYLMEFDNLKNNFTYSHLKEALPDLIKENYKFREDIKVEYAGNISPYIEKYKRSDEDSIKGLIINGSFETINEEFYIEFEAYDIQNWEQLVKRQIFCPIHDIICVHDAFLISIESSISPFLTDKLDLEATIRALEREEKKTKSHDLDQENPHGRREVNINTEPFDLQHKLDGTNYNQEKYGN</sequence>
<feature type="compositionally biased region" description="Basic and acidic residues" evidence="1">
    <location>
        <begin position="173"/>
        <end position="192"/>
    </location>
</feature>
<proteinExistence type="predicted"/>
<dbReference type="EMBL" id="UINC01166739">
    <property type="protein sequence ID" value="SVD68856.1"/>
    <property type="molecule type" value="Genomic_DNA"/>
</dbReference>
<gene>
    <name evidence="2" type="ORF">METZ01_LOCUS421710</name>
</gene>
<feature type="non-terminal residue" evidence="2">
    <location>
        <position position="217"/>
    </location>
</feature>
<feature type="region of interest" description="Disordered" evidence="1">
    <location>
        <begin position="173"/>
        <end position="217"/>
    </location>
</feature>
<evidence type="ECO:0000313" key="2">
    <source>
        <dbReference type="EMBL" id="SVD68856.1"/>
    </source>
</evidence>
<evidence type="ECO:0000256" key="1">
    <source>
        <dbReference type="SAM" id="MobiDB-lite"/>
    </source>
</evidence>
<feature type="compositionally biased region" description="Polar residues" evidence="1">
    <location>
        <begin position="208"/>
        <end position="217"/>
    </location>
</feature>
<protein>
    <submittedName>
        <fullName evidence="2">Uncharacterized protein</fullName>
    </submittedName>
</protein>
<organism evidence="2">
    <name type="scientific">marine metagenome</name>
    <dbReference type="NCBI Taxonomy" id="408172"/>
    <lineage>
        <taxon>unclassified sequences</taxon>
        <taxon>metagenomes</taxon>
        <taxon>ecological metagenomes</taxon>
    </lineage>
</organism>